<keyword evidence="2" id="KW-0732">Signal</keyword>
<dbReference type="InterPro" id="IPR021241">
    <property type="entry name" value="CsiV"/>
</dbReference>
<feature type="region of interest" description="Disordered" evidence="1">
    <location>
        <begin position="171"/>
        <end position="201"/>
    </location>
</feature>
<organism evidence="3 4">
    <name type="scientific">Gilvimarinus japonicus</name>
    <dbReference type="NCBI Taxonomy" id="1796469"/>
    <lineage>
        <taxon>Bacteria</taxon>
        <taxon>Pseudomonadati</taxon>
        <taxon>Pseudomonadota</taxon>
        <taxon>Gammaproteobacteria</taxon>
        <taxon>Cellvibrionales</taxon>
        <taxon>Cellvibrionaceae</taxon>
        <taxon>Gilvimarinus</taxon>
    </lineage>
</organism>
<dbReference type="Pfam" id="PF10972">
    <property type="entry name" value="CsiV"/>
    <property type="match status" value="1"/>
</dbReference>
<evidence type="ECO:0000313" key="4">
    <source>
        <dbReference type="Proteomes" id="UP001595548"/>
    </source>
</evidence>
<feature type="region of interest" description="Disordered" evidence="1">
    <location>
        <begin position="266"/>
        <end position="286"/>
    </location>
</feature>
<feature type="chain" id="PRO_5046870391" evidence="2">
    <location>
        <begin position="21"/>
        <end position="286"/>
    </location>
</feature>
<keyword evidence="4" id="KW-1185">Reference proteome</keyword>
<accession>A0ABV7HRZ2</accession>
<gene>
    <name evidence="3" type="ORF">ACFOEB_08920</name>
</gene>
<feature type="compositionally biased region" description="Low complexity" evidence="1">
    <location>
        <begin position="270"/>
        <end position="286"/>
    </location>
</feature>
<feature type="compositionally biased region" description="Polar residues" evidence="1">
    <location>
        <begin position="171"/>
        <end position="197"/>
    </location>
</feature>
<evidence type="ECO:0000256" key="1">
    <source>
        <dbReference type="SAM" id="MobiDB-lite"/>
    </source>
</evidence>
<dbReference type="EMBL" id="JBHRTL010000006">
    <property type="protein sequence ID" value="MFC3155320.1"/>
    <property type="molecule type" value="Genomic_DNA"/>
</dbReference>
<evidence type="ECO:0000256" key="2">
    <source>
        <dbReference type="SAM" id="SignalP"/>
    </source>
</evidence>
<reference evidence="4" key="1">
    <citation type="journal article" date="2019" name="Int. J. Syst. Evol. Microbiol.">
        <title>The Global Catalogue of Microorganisms (GCM) 10K type strain sequencing project: providing services to taxonomists for standard genome sequencing and annotation.</title>
        <authorList>
            <consortium name="The Broad Institute Genomics Platform"/>
            <consortium name="The Broad Institute Genome Sequencing Center for Infectious Disease"/>
            <person name="Wu L."/>
            <person name="Ma J."/>
        </authorList>
    </citation>
    <scope>NUCLEOTIDE SEQUENCE [LARGE SCALE GENOMIC DNA]</scope>
    <source>
        <strain evidence="4">KCTC 52141</strain>
    </source>
</reference>
<name>A0ABV7HRZ2_9GAMM</name>
<dbReference type="Proteomes" id="UP001595548">
    <property type="component" value="Unassembled WGS sequence"/>
</dbReference>
<sequence length="286" mass="32549">MKVRAVALFAALLLGSNLCAAQSTFEGWYQIEMIIYSRPQQNSVELWPKDIKLNYPFNWQQLYHPEDPNGEPNVDLDRTPFYRLPRDARNLNAVSDRLDAQPGFKVLFHEAWRQIVVDENNSPSILVFGGKEFGEHSELEGSVNINVSRYLHIKTNLWLSEFQTNAGQSRNQWPVLPQQPQKRLAQQTNNTESQYLLDSSHSPSNANSFSFSDKDVNSALSDFLAAPYVPREIITMTQARRMRSDELHYLDHPRMGVLIKILPYTPPKKAPQQTAPASPPTSNSAP</sequence>
<evidence type="ECO:0000313" key="3">
    <source>
        <dbReference type="EMBL" id="MFC3155320.1"/>
    </source>
</evidence>
<feature type="signal peptide" evidence="2">
    <location>
        <begin position="1"/>
        <end position="20"/>
    </location>
</feature>
<protein>
    <submittedName>
        <fullName evidence="3">CsiV family protein</fullName>
    </submittedName>
</protein>
<proteinExistence type="predicted"/>
<comment type="caution">
    <text evidence="3">The sequence shown here is derived from an EMBL/GenBank/DDBJ whole genome shotgun (WGS) entry which is preliminary data.</text>
</comment>
<dbReference type="RefSeq" id="WP_382415967.1">
    <property type="nucleotide sequence ID" value="NZ_AP031500.1"/>
</dbReference>